<feature type="transmembrane region" description="Helical" evidence="1">
    <location>
        <begin position="20"/>
        <end position="39"/>
    </location>
</feature>
<evidence type="ECO:0000256" key="1">
    <source>
        <dbReference type="SAM" id="Phobius"/>
    </source>
</evidence>
<dbReference type="OrthoDB" id="3255312at2"/>
<accession>A0A430FID4</accession>
<dbReference type="EMBL" id="QXGJ01000001">
    <property type="protein sequence ID" value="RSX52619.1"/>
    <property type="molecule type" value="Genomic_DNA"/>
</dbReference>
<dbReference type="Proteomes" id="UP000288607">
    <property type="component" value="Unassembled WGS sequence"/>
</dbReference>
<dbReference type="AlphaFoldDB" id="A0A430FID4"/>
<evidence type="ECO:0000313" key="3">
    <source>
        <dbReference type="Proteomes" id="UP000288607"/>
    </source>
</evidence>
<keyword evidence="1" id="KW-1133">Transmembrane helix</keyword>
<sequence>MKETTTAIAVNTTHNTKTPVRIVAALCAMLIALCTLSGCGSFNIQGTWQSVGEGTWGQVIGKGATVTFDKTTCNLFSPRDTYLLEKNSDNTYKLTVTGLLGMGGTFTVTPDGNDRMTLKSGDIVLEFQRIE</sequence>
<protein>
    <recommendedName>
        <fullName evidence="4">DUF5640 domain-containing protein</fullName>
    </recommendedName>
</protein>
<gene>
    <name evidence="2" type="ORF">D2E23_0347</name>
</gene>
<name>A0A430FID4_9BIFI</name>
<comment type="caution">
    <text evidence="2">The sequence shown here is derived from an EMBL/GenBank/DDBJ whole genome shotgun (WGS) entry which is preliminary data.</text>
</comment>
<keyword evidence="1" id="KW-0472">Membrane</keyword>
<reference evidence="2 3" key="1">
    <citation type="submission" date="2018-09" db="EMBL/GenBank/DDBJ databases">
        <title>Characterization of the phylogenetic diversity of five novel species belonging to the genus Bifidobacterium.</title>
        <authorList>
            <person name="Lugli G.A."/>
            <person name="Duranti S."/>
            <person name="Milani C."/>
        </authorList>
    </citation>
    <scope>NUCLEOTIDE SEQUENCE [LARGE SCALE GENOMIC DNA]</scope>
    <source>
        <strain evidence="2 3">2028B</strain>
    </source>
</reference>
<keyword evidence="1" id="KW-0812">Transmembrane</keyword>
<keyword evidence="3" id="KW-1185">Reference proteome</keyword>
<proteinExistence type="predicted"/>
<evidence type="ECO:0000313" key="2">
    <source>
        <dbReference type="EMBL" id="RSX52619.1"/>
    </source>
</evidence>
<organism evidence="2 3">
    <name type="scientific">Bifidobacterium callimiconis</name>
    <dbReference type="NCBI Taxonomy" id="2306973"/>
    <lineage>
        <taxon>Bacteria</taxon>
        <taxon>Bacillati</taxon>
        <taxon>Actinomycetota</taxon>
        <taxon>Actinomycetes</taxon>
        <taxon>Bifidobacteriales</taxon>
        <taxon>Bifidobacteriaceae</taxon>
        <taxon>Bifidobacterium</taxon>
    </lineage>
</organism>
<dbReference type="RefSeq" id="WP_126029272.1">
    <property type="nucleotide sequence ID" value="NZ_QXGJ01000001.1"/>
</dbReference>
<evidence type="ECO:0008006" key="4">
    <source>
        <dbReference type="Google" id="ProtNLM"/>
    </source>
</evidence>